<reference evidence="9 10" key="1">
    <citation type="submission" date="2016-07" db="EMBL/GenBank/DDBJ databases">
        <title>Comparative genomics of the entomopathogenic fungus Beauveria bassiana.</title>
        <authorList>
            <person name="Valero Jimenez C.A."/>
            <person name="Zwaan B.J."/>
            <person name="Van Kan J.A."/>
            <person name="Takken W."/>
            <person name="Debets A.J."/>
            <person name="Schoustra S.E."/>
            <person name="Koenraadt C.J."/>
        </authorList>
    </citation>
    <scope>NUCLEOTIDE SEQUENCE [LARGE SCALE GENOMIC DNA]</scope>
    <source>
        <strain evidence="9 10">ARSEF 8028</strain>
    </source>
</reference>
<evidence type="ECO:0000256" key="7">
    <source>
        <dbReference type="SAM" id="MobiDB-lite"/>
    </source>
</evidence>
<comment type="caution">
    <text evidence="9">The sequence shown here is derived from an EMBL/GenBank/DDBJ whole genome shotgun (WGS) entry which is preliminary data.</text>
</comment>
<accession>A0A2S7Y1P0</accession>
<evidence type="ECO:0000259" key="8">
    <source>
        <dbReference type="Pfam" id="PF01636"/>
    </source>
</evidence>
<dbReference type="InterPro" id="IPR051035">
    <property type="entry name" value="Mito_inheritance_9"/>
</dbReference>
<sequence length="531" mass="59636">MTTFPKGPGHIQKTPPKTIAFIPTLVGDGFIGTHFSETLVILSSTSQHSVIRQFALAQERPRSSNMKSEKAVLTKSFILTMNNGSYVVARLPTSIAGPPRLTTNSEVSTVTYLQTKTELPIPKILDWKDDASNPVGAEYIIQEHVKGVQLPQIWPAMDSLQHMRCTKTLSLAMKKMASLNFPAYGSLYFSDAPIESNLKIPLDHEFCIGPNCNSVLWNRNPGEPELYGGPSPNCGPWENLTSYCQGLIATGFSRLLKKSMTHSLPHQGSVEEHVRLIKASEQVMRMLVEDTRVQGAAAPTLLHPDFQMRNIFVSADDPTIITGLIDWQSTGVEPALIYANETPDFAAPPEEPEEEMPESGQSEQKSPEMRERERKDALICYQTYDVYMKGLIPKVRDARRLDSSLFRVFQYCHTSWRDSAAALHQELIELSARWTELGLQGACPFSPTEEELKEHAQNYEDFETVQRLRSWLKSALYTDSDGWASNAQWDAAKDAHRAVYDQWIETARELESDGEGLTVEKADKLWPFDAR</sequence>
<dbReference type="SUPFAM" id="SSF56112">
    <property type="entry name" value="Protein kinase-like (PK-like)"/>
    <property type="match status" value="1"/>
</dbReference>
<proteinExistence type="inferred from homology"/>
<evidence type="ECO:0000256" key="5">
    <source>
        <dbReference type="ARBA" id="ARBA00023128"/>
    </source>
</evidence>
<evidence type="ECO:0000313" key="10">
    <source>
        <dbReference type="Proteomes" id="UP000237441"/>
    </source>
</evidence>
<dbReference type="OrthoDB" id="2831558at2759"/>
<dbReference type="Gene3D" id="3.90.1200.10">
    <property type="match status" value="1"/>
</dbReference>
<evidence type="ECO:0000256" key="3">
    <source>
        <dbReference type="ARBA" id="ARBA00016197"/>
    </source>
</evidence>
<dbReference type="Proteomes" id="UP000237441">
    <property type="component" value="Unassembled WGS sequence"/>
</dbReference>
<evidence type="ECO:0000256" key="6">
    <source>
        <dbReference type="ARBA" id="ARBA00031849"/>
    </source>
</evidence>
<evidence type="ECO:0000256" key="1">
    <source>
        <dbReference type="ARBA" id="ARBA00004173"/>
    </source>
</evidence>
<dbReference type="Pfam" id="PF01636">
    <property type="entry name" value="APH"/>
    <property type="match status" value="1"/>
</dbReference>
<protein>
    <recommendedName>
        <fullName evidence="3">Altered inheritance of mitochondria protein 9, mitochondrial</fullName>
    </recommendedName>
    <alternativeName>
        <fullName evidence="6">Found in mitochondrial proteome protein 29</fullName>
    </alternativeName>
</protein>
<dbReference type="PANTHER" id="PTHR36091:SF1">
    <property type="entry name" value="ALTERED INHERITANCE OF MITOCHONDRIA PROTEIN 9, MITOCHONDRIAL"/>
    <property type="match status" value="1"/>
</dbReference>
<evidence type="ECO:0000313" key="9">
    <source>
        <dbReference type="EMBL" id="PQK10048.1"/>
    </source>
</evidence>
<keyword evidence="5" id="KW-0496">Mitochondrion</keyword>
<keyword evidence="4" id="KW-0809">Transit peptide</keyword>
<dbReference type="InterPro" id="IPR011009">
    <property type="entry name" value="Kinase-like_dom_sf"/>
</dbReference>
<dbReference type="EMBL" id="JRHA01000002">
    <property type="protein sequence ID" value="PQK10048.1"/>
    <property type="molecule type" value="Genomic_DNA"/>
</dbReference>
<feature type="region of interest" description="Disordered" evidence="7">
    <location>
        <begin position="343"/>
        <end position="372"/>
    </location>
</feature>
<organism evidence="9 10">
    <name type="scientific">Beauveria bassiana</name>
    <name type="common">White muscardine disease fungus</name>
    <name type="synonym">Tritirachium shiotae</name>
    <dbReference type="NCBI Taxonomy" id="176275"/>
    <lineage>
        <taxon>Eukaryota</taxon>
        <taxon>Fungi</taxon>
        <taxon>Dikarya</taxon>
        <taxon>Ascomycota</taxon>
        <taxon>Pezizomycotina</taxon>
        <taxon>Sordariomycetes</taxon>
        <taxon>Hypocreomycetidae</taxon>
        <taxon>Hypocreales</taxon>
        <taxon>Cordycipitaceae</taxon>
        <taxon>Beauveria</taxon>
    </lineage>
</organism>
<dbReference type="PANTHER" id="PTHR36091">
    <property type="entry name" value="ALTERED INHERITANCE OF MITOCHONDRIA PROTEIN 9, MITOCHONDRIAL"/>
    <property type="match status" value="1"/>
</dbReference>
<evidence type="ECO:0000256" key="2">
    <source>
        <dbReference type="ARBA" id="ARBA00005543"/>
    </source>
</evidence>
<dbReference type="InterPro" id="IPR002575">
    <property type="entry name" value="Aminoglycoside_PTrfase"/>
</dbReference>
<dbReference type="AlphaFoldDB" id="A0A2S7Y1P0"/>
<gene>
    <name evidence="9" type="ORF">BB8028_0002g03720</name>
</gene>
<evidence type="ECO:0000256" key="4">
    <source>
        <dbReference type="ARBA" id="ARBA00022946"/>
    </source>
</evidence>
<dbReference type="GO" id="GO:0005739">
    <property type="term" value="C:mitochondrion"/>
    <property type="evidence" value="ECO:0007669"/>
    <property type="project" value="UniProtKB-SubCell"/>
</dbReference>
<feature type="domain" description="Aminoglycoside phosphotransferase" evidence="8">
    <location>
        <begin position="275"/>
        <end position="335"/>
    </location>
</feature>
<comment type="subcellular location">
    <subcellularLocation>
        <location evidence="1">Mitochondrion</location>
    </subcellularLocation>
</comment>
<comment type="similarity">
    <text evidence="2">Belongs to the AIM9 family.</text>
</comment>
<name>A0A2S7Y1P0_BEABA</name>